<organism evidence="1 2">
    <name type="scientific">Durusdinium trenchii</name>
    <dbReference type="NCBI Taxonomy" id="1381693"/>
    <lineage>
        <taxon>Eukaryota</taxon>
        <taxon>Sar</taxon>
        <taxon>Alveolata</taxon>
        <taxon>Dinophyceae</taxon>
        <taxon>Suessiales</taxon>
        <taxon>Symbiodiniaceae</taxon>
        <taxon>Durusdinium</taxon>
    </lineage>
</organism>
<protein>
    <submittedName>
        <fullName evidence="1">Uncharacterized protein</fullName>
    </submittedName>
</protein>
<evidence type="ECO:0000313" key="1">
    <source>
        <dbReference type="EMBL" id="CAK9102777.1"/>
    </source>
</evidence>
<evidence type="ECO:0000313" key="2">
    <source>
        <dbReference type="Proteomes" id="UP001642464"/>
    </source>
</evidence>
<keyword evidence="2" id="KW-1185">Reference proteome</keyword>
<proteinExistence type="predicted"/>
<gene>
    <name evidence="1" type="ORF">SCF082_LOCUS48031</name>
</gene>
<name>A0ABP0RQ67_9DINO</name>
<comment type="caution">
    <text evidence="1">The sequence shown here is derived from an EMBL/GenBank/DDBJ whole genome shotgun (WGS) entry which is preliminary data.</text>
</comment>
<sequence length="106" mass="12078">MSILFLMFDMSKFCFSLRGKRSEIQADLDQMPTVAPVSDRISSASARLERILELREDTEEDALLTEPETPPGTRHDFDEVLTVHPCCPQHETLIESDRVKVRSRGT</sequence>
<dbReference type="EMBL" id="CAXAMM010042062">
    <property type="protein sequence ID" value="CAK9102777.1"/>
    <property type="molecule type" value="Genomic_DNA"/>
</dbReference>
<reference evidence="1 2" key="1">
    <citation type="submission" date="2024-02" db="EMBL/GenBank/DDBJ databases">
        <authorList>
            <person name="Chen Y."/>
            <person name="Shah S."/>
            <person name="Dougan E. K."/>
            <person name="Thang M."/>
            <person name="Chan C."/>
        </authorList>
    </citation>
    <scope>NUCLEOTIDE SEQUENCE [LARGE SCALE GENOMIC DNA]</scope>
</reference>
<accession>A0ABP0RQ67</accession>
<dbReference type="Proteomes" id="UP001642464">
    <property type="component" value="Unassembled WGS sequence"/>
</dbReference>